<dbReference type="Proteomes" id="UP000019591">
    <property type="component" value="Chromosome"/>
</dbReference>
<feature type="transmembrane region" description="Helical" evidence="1">
    <location>
        <begin position="91"/>
        <end position="110"/>
    </location>
</feature>
<proteinExistence type="predicted"/>
<feature type="transmembrane region" description="Helical" evidence="1">
    <location>
        <begin position="60"/>
        <end position="79"/>
    </location>
</feature>
<dbReference type="eggNOG" id="ENOG50345WP">
    <property type="taxonomic scope" value="Bacteria"/>
</dbReference>
<reference evidence="2 3" key="1">
    <citation type="journal article" date="2014" name="Genome Announc.">
        <title>Complete Genome Sequence of Amino Acid-Utilizing Eubacterium acidaminophilum al-2 (DSM 3953).</title>
        <authorList>
            <person name="Poehlein A."/>
            <person name="Andreesen J.R."/>
            <person name="Daniel R."/>
        </authorList>
    </citation>
    <scope>NUCLEOTIDE SEQUENCE [LARGE SCALE GENOMIC DNA]</scope>
    <source>
        <strain evidence="2 3">DSM 3953</strain>
    </source>
</reference>
<sequence length="158" mass="17358">MANMSNILAFFDEPEKASKCLAEIRKVASKNTKAYTVAQHEYTKDKDEVQVKKDERRRTAIKIGSLAGIAVGVLVSVGYTQGLFEAVHNSIVVLLIAFAATGSLAGFLVANHKLDEKERISEEGKRGQLMLIVECPDDELEKITGVIEKFSPSKINAY</sequence>
<accession>W8TH62</accession>
<keyword evidence="3" id="KW-1185">Reference proteome</keyword>
<evidence type="ECO:0000313" key="3">
    <source>
        <dbReference type="Proteomes" id="UP000019591"/>
    </source>
</evidence>
<dbReference type="EMBL" id="CP007452">
    <property type="protein sequence ID" value="AHM55537.1"/>
    <property type="molecule type" value="Genomic_DNA"/>
</dbReference>
<name>W8TH62_PEPAC</name>
<dbReference type="PATRIC" id="fig|1286171.3.peg.170"/>
<keyword evidence="1" id="KW-1133">Transmembrane helix</keyword>
<evidence type="ECO:0000313" key="2">
    <source>
        <dbReference type="EMBL" id="AHM55537.1"/>
    </source>
</evidence>
<dbReference type="KEGG" id="eac:EAL2_c02040"/>
<dbReference type="AlphaFoldDB" id="W8TH62"/>
<keyword evidence="1" id="KW-0812">Transmembrane</keyword>
<keyword evidence="1" id="KW-0472">Membrane</keyword>
<evidence type="ECO:0008006" key="4">
    <source>
        <dbReference type="Google" id="ProtNLM"/>
    </source>
</evidence>
<organism evidence="2 3">
    <name type="scientific">Peptoclostridium acidaminophilum DSM 3953</name>
    <dbReference type="NCBI Taxonomy" id="1286171"/>
    <lineage>
        <taxon>Bacteria</taxon>
        <taxon>Bacillati</taxon>
        <taxon>Bacillota</taxon>
        <taxon>Clostridia</taxon>
        <taxon>Peptostreptococcales</taxon>
        <taxon>Peptoclostridiaceae</taxon>
        <taxon>Peptoclostridium</taxon>
    </lineage>
</organism>
<gene>
    <name evidence="2" type="ORF">EAL2_c02040</name>
</gene>
<protein>
    <recommendedName>
        <fullName evidence="4">Transmembrane protein</fullName>
    </recommendedName>
</protein>
<evidence type="ECO:0000256" key="1">
    <source>
        <dbReference type="SAM" id="Phobius"/>
    </source>
</evidence>
<dbReference type="HOGENOM" id="CLU_1666767_0_0_9"/>